<evidence type="ECO:0000313" key="2">
    <source>
        <dbReference type="Proteomes" id="UP000234681"/>
    </source>
</evidence>
<dbReference type="Proteomes" id="UP000234681">
    <property type="component" value="Chromosome 10"/>
</dbReference>
<gene>
    <name evidence="1" type="primary">RGD1310922_predicted</name>
    <name evidence="1" type="ORF">rCG_34042</name>
</gene>
<protein>
    <submittedName>
        <fullName evidence="1">Similar to chromosome 16 open reading frame 33 minus-99 protein (Predicted), isoform CRA_c</fullName>
    </submittedName>
</protein>
<accession>A6HDB4</accession>
<dbReference type="AlphaFoldDB" id="A6HDB4"/>
<sequence length="71" mass="7935">MELTFPSKMAPFACPQGKGCWCSCIPGVPRWNVGNSSALYFPLNLARGSYVVVGLDYRINMFALYLVKTRK</sequence>
<evidence type="ECO:0000313" key="1">
    <source>
        <dbReference type="EMBL" id="EDM04021.1"/>
    </source>
</evidence>
<feature type="non-terminal residue" evidence="1">
    <location>
        <position position="71"/>
    </location>
</feature>
<proteinExistence type="predicted"/>
<reference evidence="1 2" key="1">
    <citation type="submission" date="2005-07" db="EMBL/GenBank/DDBJ databases">
        <authorList>
            <person name="Mural R.J."/>
            <person name="Li P.W."/>
            <person name="Adams M.D."/>
            <person name="Amanatides P.G."/>
            <person name="Baden-Tillson H."/>
            <person name="Barnstead M."/>
            <person name="Chin S.H."/>
            <person name="Dew I."/>
            <person name="Evans C.A."/>
            <person name="Ferriera S."/>
            <person name="Flanigan M."/>
            <person name="Fosler C."/>
            <person name="Glodek A."/>
            <person name="Gu Z."/>
            <person name="Holt R.A."/>
            <person name="Jennings D."/>
            <person name="Kraft C.L."/>
            <person name="Lu F."/>
            <person name="Nguyen T."/>
            <person name="Nusskern D.R."/>
            <person name="Pfannkoch C.M."/>
            <person name="Sitter C."/>
            <person name="Sutton G.G."/>
            <person name="Venter J.C."/>
            <person name="Wang Z."/>
            <person name="Woodage T."/>
            <person name="Zheng X.H."/>
            <person name="Zhong F."/>
        </authorList>
    </citation>
    <scope>NUCLEOTIDE SEQUENCE [LARGE SCALE GENOMIC DNA]</scope>
    <source>
        <strain>BN</strain>
        <strain evidence="2">Sprague-Dawley</strain>
    </source>
</reference>
<dbReference type="EMBL" id="CH473948">
    <property type="protein sequence ID" value="EDM04021.1"/>
    <property type="molecule type" value="Genomic_DNA"/>
</dbReference>
<organism evidence="1 2">
    <name type="scientific">Rattus norvegicus</name>
    <name type="common">Rat</name>
    <dbReference type="NCBI Taxonomy" id="10116"/>
    <lineage>
        <taxon>Eukaryota</taxon>
        <taxon>Metazoa</taxon>
        <taxon>Chordata</taxon>
        <taxon>Craniata</taxon>
        <taxon>Vertebrata</taxon>
        <taxon>Euteleostomi</taxon>
        <taxon>Mammalia</taxon>
        <taxon>Eutheria</taxon>
        <taxon>Euarchontoglires</taxon>
        <taxon>Glires</taxon>
        <taxon>Rodentia</taxon>
        <taxon>Myomorpha</taxon>
        <taxon>Muroidea</taxon>
        <taxon>Muridae</taxon>
        <taxon>Murinae</taxon>
        <taxon>Rattus</taxon>
    </lineage>
</organism>
<name>A6HDB4_RAT</name>